<protein>
    <submittedName>
        <fullName evidence="1">Uncharacterized protein</fullName>
    </submittedName>
</protein>
<sequence>MTSDARDWAYLAAGDAGLAITEITGGLRGESDFVLHEYLKQAL</sequence>
<evidence type="ECO:0000313" key="1">
    <source>
        <dbReference type="EMBL" id="KKK75988.1"/>
    </source>
</evidence>
<name>A0A0F8Y3Y1_9ZZZZ</name>
<gene>
    <name evidence="1" type="ORF">LCGC14_2868230</name>
</gene>
<dbReference type="AlphaFoldDB" id="A0A0F8Y3Y1"/>
<organism evidence="1">
    <name type="scientific">marine sediment metagenome</name>
    <dbReference type="NCBI Taxonomy" id="412755"/>
    <lineage>
        <taxon>unclassified sequences</taxon>
        <taxon>metagenomes</taxon>
        <taxon>ecological metagenomes</taxon>
    </lineage>
</organism>
<accession>A0A0F8Y3Y1</accession>
<proteinExistence type="predicted"/>
<reference evidence="1" key="1">
    <citation type="journal article" date="2015" name="Nature">
        <title>Complex archaea that bridge the gap between prokaryotes and eukaryotes.</title>
        <authorList>
            <person name="Spang A."/>
            <person name="Saw J.H."/>
            <person name="Jorgensen S.L."/>
            <person name="Zaremba-Niedzwiedzka K."/>
            <person name="Martijn J."/>
            <person name="Lind A.E."/>
            <person name="van Eijk R."/>
            <person name="Schleper C."/>
            <person name="Guy L."/>
            <person name="Ettema T.J."/>
        </authorList>
    </citation>
    <scope>NUCLEOTIDE SEQUENCE</scope>
</reference>
<comment type="caution">
    <text evidence="1">The sequence shown here is derived from an EMBL/GenBank/DDBJ whole genome shotgun (WGS) entry which is preliminary data.</text>
</comment>
<feature type="non-terminal residue" evidence="1">
    <location>
        <position position="43"/>
    </location>
</feature>
<dbReference type="EMBL" id="LAZR01055614">
    <property type="protein sequence ID" value="KKK75988.1"/>
    <property type="molecule type" value="Genomic_DNA"/>
</dbReference>